<organism evidence="3 4">
    <name type="scientific">Candidatus Schekmanbacteria bacterium RBG_16_38_10</name>
    <dbReference type="NCBI Taxonomy" id="1817879"/>
    <lineage>
        <taxon>Bacteria</taxon>
        <taxon>Candidatus Schekmaniibacteriota</taxon>
    </lineage>
</organism>
<feature type="compositionally biased region" description="Polar residues" evidence="1">
    <location>
        <begin position="13"/>
        <end position="22"/>
    </location>
</feature>
<keyword evidence="2" id="KW-0812">Transmembrane</keyword>
<feature type="transmembrane region" description="Helical" evidence="2">
    <location>
        <begin position="114"/>
        <end position="130"/>
    </location>
</feature>
<keyword evidence="2" id="KW-1133">Transmembrane helix</keyword>
<reference evidence="3 4" key="1">
    <citation type="journal article" date="2016" name="Nat. Commun.">
        <title>Thousands of microbial genomes shed light on interconnected biogeochemical processes in an aquifer system.</title>
        <authorList>
            <person name="Anantharaman K."/>
            <person name="Brown C.T."/>
            <person name="Hug L.A."/>
            <person name="Sharon I."/>
            <person name="Castelle C.J."/>
            <person name="Probst A.J."/>
            <person name="Thomas B.C."/>
            <person name="Singh A."/>
            <person name="Wilkins M.J."/>
            <person name="Karaoz U."/>
            <person name="Brodie E.L."/>
            <person name="Williams K.H."/>
            <person name="Hubbard S.S."/>
            <person name="Banfield J.F."/>
        </authorList>
    </citation>
    <scope>NUCLEOTIDE SEQUENCE [LARGE SCALE GENOMIC DNA]</scope>
</reference>
<gene>
    <name evidence="3" type="ORF">A2W05_05840</name>
</gene>
<feature type="transmembrane region" description="Helical" evidence="2">
    <location>
        <begin position="46"/>
        <end position="65"/>
    </location>
</feature>
<protein>
    <submittedName>
        <fullName evidence="3">Uncharacterized protein</fullName>
    </submittedName>
</protein>
<keyword evidence="2" id="KW-0472">Membrane</keyword>
<dbReference type="Proteomes" id="UP000178797">
    <property type="component" value="Unassembled WGS sequence"/>
</dbReference>
<evidence type="ECO:0000313" key="4">
    <source>
        <dbReference type="Proteomes" id="UP000178797"/>
    </source>
</evidence>
<feature type="transmembrane region" description="Helical" evidence="2">
    <location>
        <begin position="139"/>
        <end position="160"/>
    </location>
</feature>
<name>A0A1F7RRE9_9BACT</name>
<evidence type="ECO:0000313" key="3">
    <source>
        <dbReference type="EMBL" id="OGL43920.1"/>
    </source>
</evidence>
<comment type="caution">
    <text evidence="3">The sequence shown here is derived from an EMBL/GenBank/DDBJ whole genome shotgun (WGS) entry which is preliminary data.</text>
</comment>
<feature type="region of interest" description="Disordered" evidence="1">
    <location>
        <begin position="1"/>
        <end position="22"/>
    </location>
</feature>
<proteinExistence type="predicted"/>
<dbReference type="AlphaFoldDB" id="A0A1F7RRE9"/>
<evidence type="ECO:0000256" key="2">
    <source>
        <dbReference type="SAM" id="Phobius"/>
    </source>
</evidence>
<dbReference type="EMBL" id="MGDE01000204">
    <property type="protein sequence ID" value="OGL43920.1"/>
    <property type="molecule type" value="Genomic_DNA"/>
</dbReference>
<feature type="transmembrane region" description="Helical" evidence="2">
    <location>
        <begin position="236"/>
        <end position="261"/>
    </location>
</feature>
<feature type="compositionally biased region" description="Basic and acidic residues" evidence="1">
    <location>
        <begin position="1"/>
        <end position="12"/>
    </location>
</feature>
<sequence length="280" mass="32247">MSLIIDNKRNGEDSPNGTHKNQSPDLKSLIYYHRAYRKISNPGRYILLKSLILIAPFLVAILLIYPELTFIMNKFARYTLISSFSSDSIEILNKPYMLRNIYILDSPTKYPSPLFTYIIFLLSLPGIVLIRKIKIVKPIALWIAFLSFINLLSSIFFILAPALFPYNAEEFSDLYIKTQINIWLFIPVIMGIALLPLPSGHLPKFLVISATILYSVIFGIVRYGVFLYIIAKFSLLFMPILFFSFGPLMDFFYIVSGYSLYVSILSKKAGRDLKAWNWLY</sequence>
<evidence type="ECO:0000256" key="1">
    <source>
        <dbReference type="SAM" id="MobiDB-lite"/>
    </source>
</evidence>
<accession>A0A1F7RRE9</accession>
<feature type="transmembrane region" description="Helical" evidence="2">
    <location>
        <begin position="180"/>
        <end position="198"/>
    </location>
</feature>
<feature type="transmembrane region" description="Helical" evidence="2">
    <location>
        <begin position="205"/>
        <end position="230"/>
    </location>
</feature>